<accession>A0AAD4KI58</accession>
<name>A0AAD4KI58_9EURO</name>
<comment type="caution">
    <text evidence="2">The sequence shown here is derived from an EMBL/GenBank/DDBJ whole genome shotgun (WGS) entry which is preliminary data.</text>
</comment>
<evidence type="ECO:0000256" key="1">
    <source>
        <dbReference type="SAM" id="MobiDB-lite"/>
    </source>
</evidence>
<dbReference type="EMBL" id="JAJTJA010000011">
    <property type="protein sequence ID" value="KAH8691822.1"/>
    <property type="molecule type" value="Genomic_DNA"/>
</dbReference>
<dbReference type="PANTHER" id="PTHR35205">
    <property type="entry name" value="NB-ARC AND TPR DOMAIN PROTEIN"/>
    <property type="match status" value="1"/>
</dbReference>
<dbReference type="AlphaFoldDB" id="A0AAD4KI58"/>
<evidence type="ECO:0000313" key="2">
    <source>
        <dbReference type="EMBL" id="KAH8691822.1"/>
    </source>
</evidence>
<proteinExistence type="predicted"/>
<dbReference type="RefSeq" id="XP_046067819.1">
    <property type="nucleotide sequence ID" value="XM_046210215.1"/>
</dbReference>
<reference evidence="2" key="1">
    <citation type="submission" date="2021-12" db="EMBL/GenBank/DDBJ databases">
        <title>Convergent genome expansion in fungi linked to evolution of root-endophyte symbiosis.</title>
        <authorList>
            <consortium name="DOE Joint Genome Institute"/>
            <person name="Ke Y.-H."/>
            <person name="Bonito G."/>
            <person name="Liao H.-L."/>
            <person name="Looney B."/>
            <person name="Rojas-Flechas A."/>
            <person name="Nash J."/>
            <person name="Hameed K."/>
            <person name="Schadt C."/>
            <person name="Martin F."/>
            <person name="Crous P.W."/>
            <person name="Miettinen O."/>
            <person name="Magnuson J.K."/>
            <person name="Labbe J."/>
            <person name="Jacobson D."/>
            <person name="Doktycz M.J."/>
            <person name="Veneault-Fourrey C."/>
            <person name="Kuo A."/>
            <person name="Mondo S."/>
            <person name="Calhoun S."/>
            <person name="Riley R."/>
            <person name="Ohm R."/>
            <person name="LaButti K."/>
            <person name="Andreopoulos B."/>
            <person name="Pangilinan J."/>
            <person name="Nolan M."/>
            <person name="Tritt A."/>
            <person name="Clum A."/>
            <person name="Lipzen A."/>
            <person name="Daum C."/>
            <person name="Barry K."/>
            <person name="Grigoriev I.V."/>
            <person name="Vilgalys R."/>
        </authorList>
    </citation>
    <scope>NUCLEOTIDE SEQUENCE</scope>
    <source>
        <strain evidence="2">PMI_201</strain>
    </source>
</reference>
<feature type="non-terminal residue" evidence="2">
    <location>
        <position position="158"/>
    </location>
</feature>
<dbReference type="Gene3D" id="3.40.50.300">
    <property type="entry name" value="P-loop containing nucleotide triphosphate hydrolases"/>
    <property type="match status" value="1"/>
</dbReference>
<dbReference type="InterPro" id="IPR027417">
    <property type="entry name" value="P-loop_NTPase"/>
</dbReference>
<dbReference type="PANTHER" id="PTHR35205:SF1">
    <property type="entry name" value="ZU5 DOMAIN-CONTAINING PROTEIN"/>
    <property type="match status" value="1"/>
</dbReference>
<feature type="compositionally biased region" description="Low complexity" evidence="1">
    <location>
        <begin position="7"/>
        <end position="18"/>
    </location>
</feature>
<sequence length="158" mass="17787">EYKLAITLGTSRPTTTTTSQAKRPETPPGPLLSIPFLRDPDFVDRGTVLNQLHQRSTVPGSRTALVGFGGVGKSQFAIEYAYQTHKQSPTTWVFWVHASNAARFEQSYHDIADTVKLFGRQDPKANIFKLVHNWLRDTKNGKWVMILDNVDDADFLVN</sequence>
<protein>
    <recommendedName>
        <fullName evidence="4">NB-ARC domain-containing protein</fullName>
    </recommendedName>
</protein>
<organism evidence="2 3">
    <name type="scientific">Talaromyces proteolyticus</name>
    <dbReference type="NCBI Taxonomy" id="1131652"/>
    <lineage>
        <taxon>Eukaryota</taxon>
        <taxon>Fungi</taxon>
        <taxon>Dikarya</taxon>
        <taxon>Ascomycota</taxon>
        <taxon>Pezizomycotina</taxon>
        <taxon>Eurotiomycetes</taxon>
        <taxon>Eurotiomycetidae</taxon>
        <taxon>Eurotiales</taxon>
        <taxon>Trichocomaceae</taxon>
        <taxon>Talaromyces</taxon>
        <taxon>Talaromyces sect. Bacilispori</taxon>
    </lineage>
</organism>
<dbReference type="Proteomes" id="UP001201262">
    <property type="component" value="Unassembled WGS sequence"/>
</dbReference>
<keyword evidence="3" id="KW-1185">Reference proteome</keyword>
<gene>
    <name evidence="2" type="ORF">BGW36DRAFT_280847</name>
</gene>
<evidence type="ECO:0000313" key="3">
    <source>
        <dbReference type="Proteomes" id="UP001201262"/>
    </source>
</evidence>
<evidence type="ECO:0008006" key="4">
    <source>
        <dbReference type="Google" id="ProtNLM"/>
    </source>
</evidence>
<feature type="region of interest" description="Disordered" evidence="1">
    <location>
        <begin position="1"/>
        <end position="30"/>
    </location>
</feature>
<dbReference type="GeneID" id="70240502"/>
<dbReference type="SUPFAM" id="SSF52540">
    <property type="entry name" value="P-loop containing nucleoside triphosphate hydrolases"/>
    <property type="match status" value="1"/>
</dbReference>
<feature type="non-terminal residue" evidence="2">
    <location>
        <position position="1"/>
    </location>
</feature>